<gene>
    <name evidence="1" type="ORF">QPL79_08165</name>
</gene>
<evidence type="ECO:0008006" key="3">
    <source>
        <dbReference type="Google" id="ProtNLM"/>
    </source>
</evidence>
<reference evidence="1 2" key="1">
    <citation type="submission" date="2023-05" db="EMBL/GenBank/DDBJ databases">
        <title>A new hyperthermophilic archaea 'Ignisphaera cupida' sp. nov. and description of the family 'Ignisphaeraceae' fam. nov.</title>
        <authorList>
            <person name="Podosokorskaya O.A."/>
            <person name="Elcheninov A.G."/>
            <person name="Klukina A."/>
            <person name="Merkel A.Y."/>
        </authorList>
    </citation>
    <scope>NUCLEOTIDE SEQUENCE [LARGE SCALE GENOMIC DNA]</scope>
    <source>
        <strain evidence="1 2">4213-co</strain>
    </source>
</reference>
<accession>A0ABD4ZAK6</accession>
<protein>
    <recommendedName>
        <fullName evidence="3">Clan AA aspartic protease</fullName>
    </recommendedName>
</protein>
<dbReference type="RefSeq" id="WP_285274322.1">
    <property type="nucleotide sequence ID" value="NZ_JASNVW010000007.1"/>
</dbReference>
<dbReference type="AlphaFoldDB" id="A0ABD4ZAK6"/>
<comment type="caution">
    <text evidence="1">The sequence shown here is derived from an EMBL/GenBank/DDBJ whole genome shotgun (WGS) entry which is preliminary data.</text>
</comment>
<name>A0ABD4ZAK6_9CREN</name>
<dbReference type="Proteomes" id="UP001529235">
    <property type="component" value="Unassembled WGS sequence"/>
</dbReference>
<organism evidence="1 2">
    <name type="scientific">Ignisphaera cupida</name>
    <dbReference type="NCBI Taxonomy" id="3050454"/>
    <lineage>
        <taxon>Archaea</taxon>
        <taxon>Thermoproteota</taxon>
        <taxon>Thermoprotei</taxon>
        <taxon>Desulfurococcales</taxon>
        <taxon>Desulfurococcaceae</taxon>
        <taxon>Ignisphaera</taxon>
    </lineage>
</organism>
<dbReference type="EMBL" id="JASNVW010000007">
    <property type="protein sequence ID" value="MDK6029335.1"/>
    <property type="molecule type" value="Genomic_DNA"/>
</dbReference>
<evidence type="ECO:0000313" key="1">
    <source>
        <dbReference type="EMBL" id="MDK6029335.1"/>
    </source>
</evidence>
<keyword evidence="2" id="KW-1185">Reference proteome</keyword>
<sequence length="103" mass="11626">MIEIVIRAEDIIRRAIVIDLDNNLFVDEVFGVVKPFRCVEELANILMSYACRGECEKPHADPVIHAGKVVLVWRGREVTIDGDFFVGIKISSILSNVNMLVRN</sequence>
<proteinExistence type="predicted"/>
<evidence type="ECO:0000313" key="2">
    <source>
        <dbReference type="Proteomes" id="UP001529235"/>
    </source>
</evidence>